<name>A0ABT0SKJ4_9GAMM</name>
<dbReference type="PANTHER" id="PTHR39600:SF1">
    <property type="entry name" value="PEPTIDASE INHIBITOR I78 FAMILY PROTEIN"/>
    <property type="match status" value="1"/>
</dbReference>
<feature type="signal peptide" evidence="2">
    <location>
        <begin position="1"/>
        <end position="23"/>
    </location>
</feature>
<dbReference type="InterPro" id="IPR021719">
    <property type="entry name" value="Prot_inh_I78"/>
</dbReference>
<dbReference type="Pfam" id="PF11720">
    <property type="entry name" value="Inhibitor_I78"/>
    <property type="match status" value="1"/>
</dbReference>
<dbReference type="Proteomes" id="UP001431235">
    <property type="component" value="Unassembled WGS sequence"/>
</dbReference>
<dbReference type="PANTHER" id="PTHR39600">
    <property type="entry name" value="PEPTIDASE INHIBITOR I78 FAMILY PROTEIN"/>
    <property type="match status" value="1"/>
</dbReference>
<feature type="compositionally biased region" description="Low complexity" evidence="1">
    <location>
        <begin position="33"/>
        <end position="52"/>
    </location>
</feature>
<dbReference type="RefSeq" id="WP_250065346.1">
    <property type="nucleotide sequence ID" value="NZ_JAIKTS010000007.1"/>
</dbReference>
<organism evidence="3 4">
    <name type="scientific">Stenotrophomonas mori</name>
    <dbReference type="NCBI Taxonomy" id="2871096"/>
    <lineage>
        <taxon>Bacteria</taxon>
        <taxon>Pseudomonadati</taxon>
        <taxon>Pseudomonadota</taxon>
        <taxon>Gammaproteobacteria</taxon>
        <taxon>Lysobacterales</taxon>
        <taxon>Lysobacteraceae</taxon>
        <taxon>Stenotrophomonas</taxon>
    </lineage>
</organism>
<dbReference type="EMBL" id="JAIKTS010000007">
    <property type="protein sequence ID" value="MCL7715862.1"/>
    <property type="molecule type" value="Genomic_DNA"/>
</dbReference>
<evidence type="ECO:0000256" key="1">
    <source>
        <dbReference type="SAM" id="MobiDB-lite"/>
    </source>
</evidence>
<dbReference type="Gene3D" id="3.30.10.10">
    <property type="entry name" value="Trypsin Inhibitor V, subunit A"/>
    <property type="match status" value="1"/>
</dbReference>
<feature type="region of interest" description="Disordered" evidence="1">
    <location>
        <begin position="30"/>
        <end position="64"/>
    </location>
</feature>
<sequence length="125" mass="13081">MQPLSFPRALTAAFALVLLGACSGPLPEEQEQALDQAKQAAEAAAATDQEAAVTPPPAASCDASQVQGLVGQSYSEALAEQARQDAGAAQVRMLRPQQLITNEFRGERLNIEVDESNTVTGVRCG</sequence>
<accession>A0ABT0SKJ4</accession>
<feature type="chain" id="PRO_5045877768" evidence="2">
    <location>
        <begin position="24"/>
        <end position="125"/>
    </location>
</feature>
<gene>
    <name evidence="3" type="ORF">K5L01_14550</name>
</gene>
<evidence type="ECO:0000313" key="4">
    <source>
        <dbReference type="Proteomes" id="UP001431235"/>
    </source>
</evidence>
<keyword evidence="2" id="KW-0732">Signal</keyword>
<evidence type="ECO:0000313" key="3">
    <source>
        <dbReference type="EMBL" id="MCL7715862.1"/>
    </source>
</evidence>
<evidence type="ECO:0000256" key="2">
    <source>
        <dbReference type="SAM" id="SignalP"/>
    </source>
</evidence>
<proteinExistence type="predicted"/>
<keyword evidence="4" id="KW-1185">Reference proteome</keyword>
<comment type="caution">
    <text evidence="3">The sequence shown here is derived from an EMBL/GenBank/DDBJ whole genome shotgun (WGS) entry which is preliminary data.</text>
</comment>
<reference evidence="3 4" key="1">
    <citation type="submission" date="2021-08" db="EMBL/GenBank/DDBJ databases">
        <title>Novel members of of the genus Stenotrophomonas from differernt environment.</title>
        <authorList>
            <person name="Deng Y."/>
        </authorList>
    </citation>
    <scope>NUCLEOTIDE SEQUENCE [LARGE SCALE GENOMIC DNA]</scope>
    <source>
        <strain evidence="3 4">CPCC 101365</strain>
    </source>
</reference>
<protein>
    <submittedName>
        <fullName evidence="3">Elastase inhibitor AFLEI Flags</fullName>
    </submittedName>
</protein>